<gene>
    <name evidence="1" type="ORF">H2252_02245</name>
</gene>
<organism evidence="1 2">
    <name type="scientific">Campylobacter molothri</name>
    <dbReference type="NCBI Taxonomy" id="1032242"/>
    <lineage>
        <taxon>Bacteria</taxon>
        <taxon>Pseudomonadati</taxon>
        <taxon>Campylobacterota</taxon>
        <taxon>Epsilonproteobacteria</taxon>
        <taxon>Campylobacterales</taxon>
        <taxon>Campylobacteraceae</taxon>
        <taxon>Campylobacter</taxon>
    </lineage>
</organism>
<proteinExistence type="predicted"/>
<protein>
    <submittedName>
        <fullName evidence="1">RICIN domain-containing protein</fullName>
    </submittedName>
</protein>
<accession>A0ACC5VZX4</accession>
<sequence>MKKIKYSLFFLVFAVIFSACSTKELNPLGRSYGDMYDNDPLKIGKEPTKPAKQDTPSLVEGEKFPDIPLVPPVIRFDSADANSTQTPRPRLKSNGDFNDVSAVGGISYTSDFVTIMNPNGAALTVWGINPGNWIWGYSLYNSRKLEDARVWQLIEFTSDIVMIKNAKTNTCLNAYGNGIVHYPCDQSNQAQFWKLIPMSNGAYQIKNLGTEQCIQTPVKDVMHEFNLDSYQIFLQNCAKAGETTLDKQWYITTPAYGTNSPYLKEQL</sequence>
<dbReference type="Proteomes" id="UP001319828">
    <property type="component" value="Unassembled WGS sequence"/>
</dbReference>
<dbReference type="EMBL" id="JACHUQ010000003">
    <property type="protein sequence ID" value="MBZ7974198.1"/>
    <property type="molecule type" value="Genomic_DNA"/>
</dbReference>
<reference evidence="1" key="1">
    <citation type="submission" date="2020-07" db="EMBL/GenBank/DDBJ databases">
        <title>Campylobacter molothri sp. nov. isolated from wild birds.</title>
        <authorList>
            <person name="Miller W.G."/>
            <person name="Chapman M.H."/>
            <person name="Yee E."/>
            <person name="Lopes B.S."/>
            <person name="Forbes K.J."/>
        </authorList>
    </citation>
    <scope>NUCLEOTIDE SEQUENCE</scope>
    <source>
        <strain evidence="1">RM9754</strain>
    </source>
</reference>
<evidence type="ECO:0000313" key="1">
    <source>
        <dbReference type="EMBL" id="MBZ7974198.1"/>
    </source>
</evidence>
<name>A0ACC5VZX4_9BACT</name>
<comment type="caution">
    <text evidence="1">The sequence shown here is derived from an EMBL/GenBank/DDBJ whole genome shotgun (WGS) entry which is preliminary data.</text>
</comment>
<evidence type="ECO:0000313" key="2">
    <source>
        <dbReference type="Proteomes" id="UP001319828"/>
    </source>
</evidence>
<keyword evidence="2" id="KW-1185">Reference proteome</keyword>